<dbReference type="PANTHER" id="PTHR11403:SF2">
    <property type="entry name" value="CYTOCHROME BO(3) UBIQUINOL OXIDASE SUBUNIT 3"/>
    <property type="match status" value="1"/>
</dbReference>
<dbReference type="EMBL" id="PXYW01000044">
    <property type="protein sequence ID" value="PSR32329.1"/>
    <property type="molecule type" value="Genomic_DNA"/>
</dbReference>
<dbReference type="InterPro" id="IPR024791">
    <property type="entry name" value="Cyt_c/ubiquinol_Oxase_su3"/>
</dbReference>
<dbReference type="InterPro" id="IPR035973">
    <property type="entry name" value="Cyt_c_oxidase_su3-like_sf"/>
</dbReference>
<evidence type="ECO:0000256" key="5">
    <source>
        <dbReference type="ARBA" id="ARBA00022989"/>
    </source>
</evidence>
<protein>
    <submittedName>
        <fullName evidence="10">Cytochrome (Ubi)quinol oxidase subunit III</fullName>
    </submittedName>
</protein>
<evidence type="ECO:0000256" key="4">
    <source>
        <dbReference type="ARBA" id="ARBA00022692"/>
    </source>
</evidence>
<feature type="transmembrane region" description="Helical" evidence="8">
    <location>
        <begin position="70"/>
        <end position="89"/>
    </location>
</feature>
<dbReference type="GO" id="GO:0005886">
    <property type="term" value="C:plasma membrane"/>
    <property type="evidence" value="ECO:0007669"/>
    <property type="project" value="UniProtKB-SubCell"/>
</dbReference>
<evidence type="ECO:0000313" key="10">
    <source>
        <dbReference type="EMBL" id="PSR32329.1"/>
    </source>
</evidence>
<comment type="subcellular location">
    <subcellularLocation>
        <location evidence="1 7">Cell membrane</location>
        <topology evidence="1 7">Multi-pass membrane protein</topology>
    </subcellularLocation>
</comment>
<evidence type="ECO:0000256" key="1">
    <source>
        <dbReference type="ARBA" id="ARBA00004651"/>
    </source>
</evidence>
<feature type="transmembrane region" description="Helical" evidence="8">
    <location>
        <begin position="139"/>
        <end position="163"/>
    </location>
</feature>
<evidence type="ECO:0000256" key="2">
    <source>
        <dbReference type="ARBA" id="ARBA00010581"/>
    </source>
</evidence>
<organism evidence="10 11">
    <name type="scientific">Sulfobacillus benefaciens</name>
    <dbReference type="NCBI Taxonomy" id="453960"/>
    <lineage>
        <taxon>Bacteria</taxon>
        <taxon>Bacillati</taxon>
        <taxon>Bacillota</taxon>
        <taxon>Clostridia</taxon>
        <taxon>Eubacteriales</taxon>
        <taxon>Clostridiales Family XVII. Incertae Sedis</taxon>
        <taxon>Sulfobacillus</taxon>
    </lineage>
</organism>
<reference evidence="10 11" key="1">
    <citation type="journal article" date="2014" name="BMC Genomics">
        <title>Comparison of environmental and isolate Sulfobacillus genomes reveals diverse carbon, sulfur, nitrogen, and hydrogen metabolisms.</title>
        <authorList>
            <person name="Justice N.B."/>
            <person name="Norman A."/>
            <person name="Brown C.T."/>
            <person name="Singh A."/>
            <person name="Thomas B.C."/>
            <person name="Banfield J.F."/>
        </authorList>
    </citation>
    <scope>NUCLEOTIDE SEQUENCE [LARGE SCALE GENOMIC DNA]</scope>
    <source>
        <strain evidence="10">AMDSBA4</strain>
    </source>
</reference>
<dbReference type="InterPro" id="IPR013833">
    <property type="entry name" value="Cyt_c_oxidase_su3_a-hlx"/>
</dbReference>
<dbReference type="GO" id="GO:0019646">
    <property type="term" value="P:aerobic electron transport chain"/>
    <property type="evidence" value="ECO:0007669"/>
    <property type="project" value="InterPro"/>
</dbReference>
<evidence type="ECO:0000256" key="6">
    <source>
        <dbReference type="ARBA" id="ARBA00023136"/>
    </source>
</evidence>
<evidence type="ECO:0000256" key="8">
    <source>
        <dbReference type="SAM" id="Phobius"/>
    </source>
</evidence>
<proteinExistence type="inferred from homology"/>
<feature type="transmembrane region" description="Helical" evidence="8">
    <location>
        <begin position="183"/>
        <end position="203"/>
    </location>
</feature>
<dbReference type="SUPFAM" id="SSF81452">
    <property type="entry name" value="Cytochrome c oxidase subunit III-like"/>
    <property type="match status" value="1"/>
</dbReference>
<keyword evidence="3" id="KW-1003">Cell membrane</keyword>
<comment type="similarity">
    <text evidence="2 7">Belongs to the cytochrome c oxidase subunit 3 family.</text>
</comment>
<dbReference type="Gene3D" id="1.20.120.80">
    <property type="entry name" value="Cytochrome c oxidase, subunit III, four-helix bundle"/>
    <property type="match status" value="1"/>
</dbReference>
<dbReference type="Proteomes" id="UP000242972">
    <property type="component" value="Unassembled WGS sequence"/>
</dbReference>
<keyword evidence="5 8" id="KW-1133">Transmembrane helix</keyword>
<name>A0A2T2XCW0_9FIRM</name>
<dbReference type="AlphaFoldDB" id="A0A2T2XCW0"/>
<comment type="caution">
    <text evidence="10">The sequence shown here is derived from an EMBL/GenBank/DDBJ whole genome shotgun (WGS) entry which is preliminary data.</text>
</comment>
<dbReference type="PANTHER" id="PTHR11403">
    <property type="entry name" value="CYTOCHROME C OXIDASE SUBUNIT III"/>
    <property type="match status" value="1"/>
</dbReference>
<evidence type="ECO:0000256" key="7">
    <source>
        <dbReference type="RuleBase" id="RU003376"/>
    </source>
</evidence>
<sequence length="206" mass="22689">MADMPIHGHSQIDSRVSAEFQAPIDNGVLGMWIWLSGEGVFFASLIGAYIMLHNNLNNGPGVKILDLPSAVISTVIILLSSMTMMFSLGQIQKGKLIETRLWLTVTGALGLAFVLLALNEYSALYHQGFTLHTSPFSSAFYALTGFDAAHVAFGVLWALGLLVYTFHRNFLNESILKLKVLSLYWGFVTIIWMVVFTVVYLLGKVA</sequence>
<dbReference type="FunFam" id="1.20.120.80:FF:000001">
    <property type="entry name" value="Cytochrome (Ubi)quinol oxidase subunit III"/>
    <property type="match status" value="1"/>
</dbReference>
<evidence type="ECO:0000256" key="3">
    <source>
        <dbReference type="ARBA" id="ARBA00022475"/>
    </source>
</evidence>
<feature type="transmembrane region" description="Helical" evidence="8">
    <location>
        <begin position="101"/>
        <end position="119"/>
    </location>
</feature>
<dbReference type="InterPro" id="IPR000298">
    <property type="entry name" value="Cyt_c_oxidase-like_su3"/>
</dbReference>
<evidence type="ECO:0000259" key="9">
    <source>
        <dbReference type="PROSITE" id="PS50253"/>
    </source>
</evidence>
<keyword evidence="6 8" id="KW-0472">Membrane</keyword>
<evidence type="ECO:0000313" key="11">
    <source>
        <dbReference type="Proteomes" id="UP000242972"/>
    </source>
</evidence>
<dbReference type="Pfam" id="PF00510">
    <property type="entry name" value="COX3"/>
    <property type="match status" value="1"/>
</dbReference>
<dbReference type="GO" id="GO:0004129">
    <property type="term" value="F:cytochrome-c oxidase activity"/>
    <property type="evidence" value="ECO:0007669"/>
    <property type="project" value="InterPro"/>
</dbReference>
<keyword evidence="4 7" id="KW-0812">Transmembrane</keyword>
<accession>A0A2T2XCW0</accession>
<feature type="transmembrane region" description="Helical" evidence="8">
    <location>
        <begin position="29"/>
        <end position="50"/>
    </location>
</feature>
<gene>
    <name evidence="10" type="ORF">C7B46_14660</name>
</gene>
<dbReference type="PROSITE" id="PS50253">
    <property type="entry name" value="COX3"/>
    <property type="match status" value="1"/>
</dbReference>
<feature type="domain" description="Heme-copper oxidase subunit III family profile" evidence="9">
    <location>
        <begin position="29"/>
        <end position="204"/>
    </location>
</feature>